<proteinExistence type="predicted"/>
<accession>A0A0X8F7U8</accession>
<dbReference type="PATRIC" id="fig|87541.4.peg.452"/>
<dbReference type="RefSeq" id="WP_060776431.1">
    <property type="nucleotide sequence ID" value="NZ_CP014159.1"/>
</dbReference>
<protein>
    <recommendedName>
        <fullName evidence="3">CDP-glycerol:poly(Glycerophosphate) glycerophosphotransferase</fullName>
    </recommendedName>
</protein>
<comment type="caution">
    <text evidence="1">The sequence shown here is derived from an EMBL/GenBank/DDBJ whole genome shotgun (WGS) entry which is preliminary data.</text>
</comment>
<dbReference type="Proteomes" id="UP000070422">
    <property type="component" value="Unassembled WGS sequence"/>
</dbReference>
<dbReference type="AlphaFoldDB" id="A0A0X8F7U8"/>
<gene>
    <name evidence="1" type="ORF">HMPREF3187_00449</name>
</gene>
<dbReference type="KEGG" id="acg:AWM71_02045"/>
<evidence type="ECO:0000313" key="1">
    <source>
        <dbReference type="EMBL" id="KXB37733.1"/>
    </source>
</evidence>
<dbReference type="OrthoDB" id="2157337at2"/>
<sequence>MRHALLAWTPLHVVTSLNLIENFLKREDVTLYLYDEFTQAETLYRTLRELRKDIRVVRISYQKMGPNYRSIPRLFFNTNPFTEEFFDHLYFPGDNYFGRLLYAQHHKSGKKFHLHYFEDGMAPYLGVPPMQVNNWVDQLQLDWNKHSLFSGKWESEYLYRPDLVKRPLADQKISLPPLKAGNPALEIIREVFQKAYQIHPQEESEHGLLYFDQPFLHDKTGIDEVAVYQRVKEVADQVGWKAFVKLHPRSPKGKYGPVDYLETDLPWEIYLLFFDTKNLIMTTVNSTAALSPYLLFEEKTPVLFLTEWVYRMYYDQADRHTRQVLDNSRSLLHLVTALYQDRLFVPKDSEDLFEKLVTMDAASC</sequence>
<evidence type="ECO:0008006" key="3">
    <source>
        <dbReference type="Google" id="ProtNLM"/>
    </source>
</evidence>
<reference evidence="1 2" key="1">
    <citation type="submission" date="2016-01" db="EMBL/GenBank/DDBJ databases">
        <authorList>
            <person name="Oliw E.H."/>
        </authorList>
    </citation>
    <scope>NUCLEOTIDE SEQUENCE [LARGE SCALE GENOMIC DNA]</scope>
    <source>
        <strain evidence="1 2">KA00635</strain>
    </source>
</reference>
<evidence type="ECO:0000313" key="2">
    <source>
        <dbReference type="Proteomes" id="UP000070422"/>
    </source>
</evidence>
<organism evidence="1 2">
    <name type="scientific">Aerococcus christensenii</name>
    <dbReference type="NCBI Taxonomy" id="87541"/>
    <lineage>
        <taxon>Bacteria</taxon>
        <taxon>Bacillati</taxon>
        <taxon>Bacillota</taxon>
        <taxon>Bacilli</taxon>
        <taxon>Lactobacillales</taxon>
        <taxon>Aerococcaceae</taxon>
        <taxon>Aerococcus</taxon>
    </lineage>
</organism>
<dbReference type="EMBL" id="LSCQ01000020">
    <property type="protein sequence ID" value="KXB37733.1"/>
    <property type="molecule type" value="Genomic_DNA"/>
</dbReference>
<name>A0A0X8F7U8_9LACT</name>